<reference evidence="2 3" key="1">
    <citation type="submission" date="2023-10" db="EMBL/GenBank/DDBJ databases">
        <title>Characteristics and mechanism of a salt-tolerant marine origin heterotrophic nitrifying- aerobic denitrifying bacteria Marinobacter xestospongiae HN1.</title>
        <authorList>
            <person name="Qi R."/>
        </authorList>
    </citation>
    <scope>NUCLEOTIDE SEQUENCE [LARGE SCALE GENOMIC DNA]</scope>
    <source>
        <strain evidence="2 3">HN1</strain>
    </source>
</reference>
<comment type="caution">
    <text evidence="2">The sequence shown here is derived from an EMBL/GenBank/DDBJ whole genome shotgun (WGS) entry which is preliminary data.</text>
</comment>
<evidence type="ECO:0000313" key="3">
    <source>
        <dbReference type="Proteomes" id="UP001269819"/>
    </source>
</evidence>
<dbReference type="EMBL" id="JAWIIJ010000007">
    <property type="protein sequence ID" value="MDV2079371.1"/>
    <property type="molecule type" value="Genomic_DNA"/>
</dbReference>
<gene>
    <name evidence="2" type="ORF">RYS15_11775</name>
</gene>
<dbReference type="RefSeq" id="WP_316973934.1">
    <property type="nucleotide sequence ID" value="NZ_JAWIIJ010000007.1"/>
</dbReference>
<proteinExistence type="predicted"/>
<dbReference type="SMART" id="SM00953">
    <property type="entry name" value="RES"/>
    <property type="match status" value="1"/>
</dbReference>
<accession>A0ABU3W049</accession>
<evidence type="ECO:0000313" key="2">
    <source>
        <dbReference type="EMBL" id="MDV2079371.1"/>
    </source>
</evidence>
<name>A0ABU3W049_9GAMM</name>
<evidence type="ECO:0000259" key="1">
    <source>
        <dbReference type="SMART" id="SM00953"/>
    </source>
</evidence>
<sequence length="233" mass="26150">MVTDYTTLPRMADGEASGYRLVNSKFPPIDLFEDVADADDFDALYQLQALTNPRLRAEVGDLNLLRLDEIPFGIDGCSYATAPFTHVNPDGGRFNDGQFGVLYIADAMETAIAEVAYHQQRYWQGVHNLAFDRLVFRGLVCIFQTTGICDATSLPPDDPIYDPDSYQVSQAAGRSLRQQSDVNGLRYHAVRRPGAHCWGLFTPRSVRRIHQSCHYEFIWMGEAIGSINRITLP</sequence>
<dbReference type="Pfam" id="PF08808">
    <property type="entry name" value="RES"/>
    <property type="match status" value="1"/>
</dbReference>
<dbReference type="Proteomes" id="UP001269819">
    <property type="component" value="Unassembled WGS sequence"/>
</dbReference>
<organism evidence="2 3">
    <name type="scientific">Marinobacter xestospongiae</name>
    <dbReference type="NCBI Taxonomy" id="994319"/>
    <lineage>
        <taxon>Bacteria</taxon>
        <taxon>Pseudomonadati</taxon>
        <taxon>Pseudomonadota</taxon>
        <taxon>Gammaproteobacteria</taxon>
        <taxon>Pseudomonadales</taxon>
        <taxon>Marinobacteraceae</taxon>
        <taxon>Marinobacter</taxon>
    </lineage>
</organism>
<protein>
    <submittedName>
        <fullName evidence="2">RES family NAD+ phosphorylase</fullName>
    </submittedName>
</protein>
<dbReference type="InterPro" id="IPR014914">
    <property type="entry name" value="RES_dom"/>
</dbReference>
<keyword evidence="3" id="KW-1185">Reference proteome</keyword>
<feature type="domain" description="RES" evidence="1">
    <location>
        <begin position="83"/>
        <end position="212"/>
    </location>
</feature>